<name>A0A8H6JN98_9PEZI</name>
<protein>
    <submittedName>
        <fullName evidence="1">Uncharacterized protein</fullName>
    </submittedName>
</protein>
<dbReference type="AlphaFoldDB" id="A0A8H6JN98"/>
<gene>
    <name evidence="1" type="ORF">CMUS01_12383</name>
</gene>
<evidence type="ECO:0000313" key="1">
    <source>
        <dbReference type="EMBL" id="KAF6815775.1"/>
    </source>
</evidence>
<organism evidence="1 2">
    <name type="scientific">Colletotrichum musicola</name>
    <dbReference type="NCBI Taxonomy" id="2175873"/>
    <lineage>
        <taxon>Eukaryota</taxon>
        <taxon>Fungi</taxon>
        <taxon>Dikarya</taxon>
        <taxon>Ascomycota</taxon>
        <taxon>Pezizomycotina</taxon>
        <taxon>Sordariomycetes</taxon>
        <taxon>Hypocreomycetidae</taxon>
        <taxon>Glomerellales</taxon>
        <taxon>Glomerellaceae</taxon>
        <taxon>Colletotrichum</taxon>
        <taxon>Colletotrichum orchidearum species complex</taxon>
    </lineage>
</organism>
<sequence>TTTAKSSAISKLNAALVSIPQELTVAAASFNLDFSLMKVEAPKEFLGVGDSLSTHRRGEAEDGQFHVTARKLGALFESLVPPVPHLYQAYGKRASEISSRSKSNKSSGGFNPGIFTPQAGPDGTSIWAAATSGRGAIAVHLLACMLARMWKSHEAISIWVELVDRRKQEIIQTYESTNFAEIASLMASKQDFSRQQLASWDASARSWLQTADTDRKLQQTQFTLIIDNVDLPVNAKKDPYESVVEAWVSGMVAMNRLVQGIPQRVQDGSILLAISSWHLYPDMEVLLEEVKHIKQHDELMTESLVTISSELASHNKEGVFWSLPLARLRYYSAPEVLERCIASTTSRITIEEFWIIALGAVVSGWKPFCPSVEKGFGLISKLSQYVNHPQVTTRWLKHLADAVQSLTSGTEMECLQARKLLRLGTDRCRDFLNDDRHPPLYLFGLCNYKTLLSLIPGVEEKVSILRDIGSTLGADPETLIIRYSLQDEQESQPWDSMRQDVVATVLPQVVSQPTYSSDDGEPKHKRQRQEKIATHIRWIFTVNNIGIPKEESWHQCNANCAHEARYEFLLGDAEKMAIFAAEGADIKRPLRPAHSPDATVDEIEKFISSPHIDPNRLRDYLSKINSQQNCSLEALGFATELYDSHHGATVSVEAALKPLYEASWAKEFSRVNSDLFSGGSLTNKSPSLWPEPGSGQGFATHSKNMSFKFGKGDRLAVSFACLAMMETGSFDIDPKLLCGVIALSHGNSIYVRSDINRDPYEQTADRRICRVFGNLGRSEIAFLVPPPSLELERYDINSWHLVNHLPFDGQFEDKFQGTSLHLSFTGFELPVDVGPRGLRDTLVTLIESVVSANDGPKHIGDLDINVPNRERLLTMAPDCNHNRLKAPGGGKSLISIDTWAEFWDPPETTGIFRATGNWQARLAATVASLQLGKRVALLPPYPCLDCLEALEMNRFDIIIA</sequence>
<dbReference type="Proteomes" id="UP000639643">
    <property type="component" value="Unassembled WGS sequence"/>
</dbReference>
<dbReference type="OrthoDB" id="4849251at2759"/>
<feature type="non-terminal residue" evidence="1">
    <location>
        <position position="960"/>
    </location>
</feature>
<dbReference type="EMBL" id="WIGM01000692">
    <property type="protein sequence ID" value="KAF6815775.1"/>
    <property type="molecule type" value="Genomic_DNA"/>
</dbReference>
<proteinExistence type="predicted"/>
<accession>A0A8H6JN98</accession>
<reference evidence="1" key="1">
    <citation type="journal article" date="2020" name="Phytopathology">
        <title>Genome Sequence Resources of Colletotrichum truncatum, C. plurivorum, C. musicola, and C. sojae: Four Species Pathogenic to Soybean (Glycine max).</title>
        <authorList>
            <person name="Rogerio F."/>
            <person name="Boufleur T.R."/>
            <person name="Ciampi-Guillardi M."/>
            <person name="Sukno S.A."/>
            <person name="Thon M.R."/>
            <person name="Massola Junior N.S."/>
            <person name="Baroncelli R."/>
        </authorList>
    </citation>
    <scope>NUCLEOTIDE SEQUENCE</scope>
    <source>
        <strain evidence="1">LFN0074</strain>
    </source>
</reference>
<keyword evidence="2" id="KW-1185">Reference proteome</keyword>
<evidence type="ECO:0000313" key="2">
    <source>
        <dbReference type="Proteomes" id="UP000639643"/>
    </source>
</evidence>
<comment type="caution">
    <text evidence="1">The sequence shown here is derived from an EMBL/GenBank/DDBJ whole genome shotgun (WGS) entry which is preliminary data.</text>
</comment>